<evidence type="ECO:0000313" key="8">
    <source>
        <dbReference type="EMBL" id="PWN88907.1"/>
    </source>
</evidence>
<feature type="transmembrane region" description="Helical" evidence="6">
    <location>
        <begin position="466"/>
        <end position="484"/>
    </location>
</feature>
<dbReference type="GO" id="GO:0016020">
    <property type="term" value="C:membrane"/>
    <property type="evidence" value="ECO:0007669"/>
    <property type="project" value="UniProtKB-SubCell"/>
</dbReference>
<feature type="region of interest" description="Disordered" evidence="5">
    <location>
        <begin position="591"/>
        <end position="696"/>
    </location>
</feature>
<organism evidence="8 9">
    <name type="scientific">Acaromyces ingoldii</name>
    <dbReference type="NCBI Taxonomy" id="215250"/>
    <lineage>
        <taxon>Eukaryota</taxon>
        <taxon>Fungi</taxon>
        <taxon>Dikarya</taxon>
        <taxon>Basidiomycota</taxon>
        <taxon>Ustilaginomycotina</taxon>
        <taxon>Exobasidiomycetes</taxon>
        <taxon>Exobasidiales</taxon>
        <taxon>Cryptobasidiaceae</taxon>
        <taxon>Acaromyces</taxon>
    </lineage>
</organism>
<evidence type="ECO:0000256" key="2">
    <source>
        <dbReference type="ARBA" id="ARBA00022692"/>
    </source>
</evidence>
<feature type="transmembrane region" description="Helical" evidence="6">
    <location>
        <begin position="311"/>
        <end position="332"/>
    </location>
</feature>
<feature type="transmembrane region" description="Helical" evidence="6">
    <location>
        <begin position="263"/>
        <end position="290"/>
    </location>
</feature>
<dbReference type="AlphaFoldDB" id="A0A316YHJ8"/>
<feature type="transmembrane region" description="Helical" evidence="6">
    <location>
        <begin position="366"/>
        <end position="385"/>
    </location>
</feature>
<dbReference type="SUPFAM" id="SSF103481">
    <property type="entry name" value="Multidrug resistance efflux transporter EmrE"/>
    <property type="match status" value="1"/>
</dbReference>
<keyword evidence="3 6" id="KW-1133">Transmembrane helix</keyword>
<reference evidence="8 9" key="1">
    <citation type="journal article" date="2018" name="Mol. Biol. Evol.">
        <title>Broad Genomic Sampling Reveals a Smut Pathogenic Ancestry of the Fungal Clade Ustilaginomycotina.</title>
        <authorList>
            <person name="Kijpornyongpan T."/>
            <person name="Mondo S.J."/>
            <person name="Barry K."/>
            <person name="Sandor L."/>
            <person name="Lee J."/>
            <person name="Lipzen A."/>
            <person name="Pangilinan J."/>
            <person name="LaButti K."/>
            <person name="Hainaut M."/>
            <person name="Henrissat B."/>
            <person name="Grigoriev I.V."/>
            <person name="Spatafora J.W."/>
            <person name="Aime M.C."/>
        </authorList>
    </citation>
    <scope>NUCLEOTIDE SEQUENCE [LARGE SCALE GENOMIC DNA]</scope>
    <source>
        <strain evidence="8 9">MCA 4198</strain>
    </source>
</reference>
<feature type="compositionally biased region" description="Polar residues" evidence="5">
    <location>
        <begin position="621"/>
        <end position="631"/>
    </location>
</feature>
<feature type="transmembrane region" description="Helical" evidence="6">
    <location>
        <begin position="231"/>
        <end position="251"/>
    </location>
</feature>
<keyword evidence="4 6" id="KW-0472">Membrane</keyword>
<feature type="compositionally biased region" description="Low complexity" evidence="5">
    <location>
        <begin position="55"/>
        <end position="65"/>
    </location>
</feature>
<keyword evidence="2 6" id="KW-0812">Transmembrane</keyword>
<dbReference type="InterPro" id="IPR004853">
    <property type="entry name" value="Sugar_P_trans_dom"/>
</dbReference>
<feature type="compositionally biased region" description="Basic and acidic residues" evidence="5">
    <location>
        <begin position="141"/>
        <end position="163"/>
    </location>
</feature>
<dbReference type="STRING" id="215250.A0A316YHJ8"/>
<accession>A0A316YHJ8</accession>
<feature type="compositionally biased region" description="Polar residues" evidence="5">
    <location>
        <begin position="640"/>
        <end position="649"/>
    </location>
</feature>
<evidence type="ECO:0000256" key="1">
    <source>
        <dbReference type="ARBA" id="ARBA00004141"/>
    </source>
</evidence>
<dbReference type="GeneID" id="37043860"/>
<protein>
    <submittedName>
        <fullName evidence="8">TPT-domain-containing protein</fullName>
    </submittedName>
</protein>
<dbReference type="OrthoDB" id="18894at2759"/>
<dbReference type="InterPro" id="IPR037185">
    <property type="entry name" value="EmrE-like"/>
</dbReference>
<evidence type="ECO:0000256" key="4">
    <source>
        <dbReference type="ARBA" id="ARBA00023136"/>
    </source>
</evidence>
<feature type="transmembrane region" description="Helical" evidence="6">
    <location>
        <begin position="338"/>
        <end position="359"/>
    </location>
</feature>
<feature type="transmembrane region" description="Helical" evidence="6">
    <location>
        <begin position="496"/>
        <end position="517"/>
    </location>
</feature>
<evidence type="ECO:0000256" key="6">
    <source>
        <dbReference type="SAM" id="Phobius"/>
    </source>
</evidence>
<feature type="compositionally biased region" description="Basic and acidic residues" evidence="5">
    <location>
        <begin position="117"/>
        <end position="134"/>
    </location>
</feature>
<feature type="compositionally biased region" description="Acidic residues" evidence="5">
    <location>
        <begin position="164"/>
        <end position="179"/>
    </location>
</feature>
<feature type="transmembrane region" description="Helical" evidence="6">
    <location>
        <begin position="523"/>
        <end position="542"/>
    </location>
</feature>
<keyword evidence="9" id="KW-1185">Reference proteome</keyword>
<sequence>MSSQSPRLPLLSTQQPRRSSGSRERASPTSINSAGTTSTTSASGGDALFFHAGPSSSSSSSRSNSGALTAEPGTMDTASSQVRGGSGRHAPIRHTQQRRRQSTNTHISGMATPEIGDENKGMFHRGEYYSHDDGADGDDGYDNKQRGRNEGGKRGDNGERGGADDDDGDDDDDDDDDLVAIEGHDGARSARDNDGDDDGDDNGYRPVRGMTGSATDYTSHAAQRRAFWSKAVVNLSLIGSWYCFSTLMNLYNSWLFSKKHYHFSYPLFVTSIHMVVQFGLSSAIMFFFASNPRIVPRRRNGKHARPDGRDWLSKVVPCALATALDIGLSNLSLKTITLTFYTMCKSSNLAFVLFFAFLFGLEKLRLSLIGIIALITVGVIMMVAAETQFVLEGAVEVLTASAMGGLRWALTQLLLDRENIGMNNPIATIFWLSPVMAIAMFCVSLIVEDWPTMVNGPFFDGVSRSLKTVLLMVVPGFIAFCMNLSEFALIQRTSVVTLSVAGIFKEVLTIFVSSTIFGDELTAINVTGLCVALTGIGLYNWLKYRILTGRIHDGSPGGLATMTAADRGAGYTHLAGEPSSSSVAAAATSFFKGRRRGREPGQRAGDENGEENDVLFDDEQQAGSGAPSSLAMSERDEASSTRNTSPATRSHSHHHPLSEAERQRLAKREEEADLFGWEHSGTTTTGNGYVEGSDTE</sequence>
<feature type="compositionally biased region" description="Basic residues" evidence="5">
    <location>
        <begin position="90"/>
        <end position="101"/>
    </location>
</feature>
<dbReference type="InterPro" id="IPR050186">
    <property type="entry name" value="TPT_transporter"/>
</dbReference>
<evidence type="ECO:0000259" key="7">
    <source>
        <dbReference type="Pfam" id="PF03151"/>
    </source>
</evidence>
<feature type="compositionally biased region" description="Acidic residues" evidence="5">
    <location>
        <begin position="607"/>
        <end position="620"/>
    </location>
</feature>
<feature type="compositionally biased region" description="Basic and acidic residues" evidence="5">
    <location>
        <begin position="656"/>
        <end position="670"/>
    </location>
</feature>
<dbReference type="Proteomes" id="UP000245768">
    <property type="component" value="Unassembled WGS sequence"/>
</dbReference>
<feature type="region of interest" description="Disordered" evidence="5">
    <location>
        <begin position="1"/>
        <end position="214"/>
    </location>
</feature>
<name>A0A316YHJ8_9BASI</name>
<feature type="domain" description="Sugar phosphate transporter" evidence="7">
    <location>
        <begin position="236"/>
        <end position="540"/>
    </location>
</feature>
<comment type="subcellular location">
    <subcellularLocation>
        <location evidence="1">Membrane</location>
        <topology evidence="1">Multi-pass membrane protein</topology>
    </subcellularLocation>
</comment>
<proteinExistence type="predicted"/>
<feature type="compositionally biased region" description="Basic and acidic residues" evidence="5">
    <location>
        <begin position="182"/>
        <end position="193"/>
    </location>
</feature>
<feature type="transmembrane region" description="Helical" evidence="6">
    <location>
        <begin position="427"/>
        <end position="446"/>
    </location>
</feature>
<evidence type="ECO:0000256" key="5">
    <source>
        <dbReference type="SAM" id="MobiDB-lite"/>
    </source>
</evidence>
<dbReference type="EMBL" id="KZ819637">
    <property type="protein sequence ID" value="PWN88907.1"/>
    <property type="molecule type" value="Genomic_DNA"/>
</dbReference>
<dbReference type="Pfam" id="PF03151">
    <property type="entry name" value="TPT"/>
    <property type="match status" value="1"/>
</dbReference>
<evidence type="ECO:0000313" key="9">
    <source>
        <dbReference type="Proteomes" id="UP000245768"/>
    </source>
</evidence>
<evidence type="ECO:0000256" key="3">
    <source>
        <dbReference type="ARBA" id="ARBA00022989"/>
    </source>
</evidence>
<dbReference type="RefSeq" id="XP_025376105.1">
    <property type="nucleotide sequence ID" value="XM_025521944.1"/>
</dbReference>
<feature type="compositionally biased region" description="Low complexity" evidence="5">
    <location>
        <begin position="33"/>
        <end position="45"/>
    </location>
</feature>
<dbReference type="PANTHER" id="PTHR11132">
    <property type="entry name" value="SOLUTE CARRIER FAMILY 35"/>
    <property type="match status" value="1"/>
</dbReference>
<gene>
    <name evidence="8" type="ORF">FA10DRAFT_267526</name>
</gene>
<dbReference type="InParanoid" id="A0A316YHJ8"/>
<feature type="compositionally biased region" description="Polar residues" evidence="5">
    <location>
        <begin position="1"/>
        <end position="19"/>
    </location>
</feature>